<evidence type="ECO:0000313" key="3">
    <source>
        <dbReference type="Ensembl" id="ENSLCNP00005022956.1"/>
    </source>
</evidence>
<dbReference type="Pfam" id="PF07686">
    <property type="entry name" value="V-set"/>
    <property type="match status" value="1"/>
</dbReference>
<evidence type="ECO:0000256" key="1">
    <source>
        <dbReference type="SAM" id="SignalP"/>
    </source>
</evidence>
<dbReference type="InterPro" id="IPR007110">
    <property type="entry name" value="Ig-like_dom"/>
</dbReference>
<dbReference type="Proteomes" id="UP000472241">
    <property type="component" value="Unplaced"/>
</dbReference>
<dbReference type="Gene3D" id="2.60.40.10">
    <property type="entry name" value="Immunoglobulins"/>
    <property type="match status" value="1"/>
</dbReference>
<accession>A0A667H9T7</accession>
<feature type="signal peptide" evidence="1">
    <location>
        <begin position="1"/>
        <end position="19"/>
    </location>
</feature>
<sequence length="129" mass="13792">MAWTPFLLTVLALCSGSWAQPTLTQEASMSGSVGQKVTLICTGNSNNVGSYYVGWYQQISHGVPKAVMLGSTRPSGIPARFSGSDSGNTASLIISGLQPEDEADYYCSTWDKSIKADTELQAHGDLRQK</sequence>
<dbReference type="InterPro" id="IPR013106">
    <property type="entry name" value="Ig_V-set"/>
</dbReference>
<dbReference type="SMART" id="SM00406">
    <property type="entry name" value="IGv"/>
    <property type="match status" value="1"/>
</dbReference>
<keyword evidence="1" id="KW-0732">Signal</keyword>
<organism evidence="3 4">
    <name type="scientific">Lynx canadensis</name>
    <name type="common">Canada lynx</name>
    <name type="synonym">Felis canadensis</name>
    <dbReference type="NCBI Taxonomy" id="61383"/>
    <lineage>
        <taxon>Eukaryota</taxon>
        <taxon>Metazoa</taxon>
        <taxon>Chordata</taxon>
        <taxon>Craniata</taxon>
        <taxon>Vertebrata</taxon>
        <taxon>Euteleostomi</taxon>
        <taxon>Mammalia</taxon>
        <taxon>Eutheria</taxon>
        <taxon>Laurasiatheria</taxon>
        <taxon>Carnivora</taxon>
        <taxon>Feliformia</taxon>
        <taxon>Felidae</taxon>
        <taxon>Felinae</taxon>
        <taxon>Lynx</taxon>
    </lineage>
</organism>
<proteinExistence type="predicted"/>
<dbReference type="InterPro" id="IPR050150">
    <property type="entry name" value="IgV_Light_Chain"/>
</dbReference>
<keyword evidence="4" id="KW-1185">Reference proteome</keyword>
<feature type="chain" id="PRO_5025359569" description="Ig-like domain-containing protein" evidence="1">
    <location>
        <begin position="20"/>
        <end position="129"/>
    </location>
</feature>
<dbReference type="Ensembl" id="ENSLCNT00005025652.1">
    <property type="protein sequence ID" value="ENSLCNP00005022956.1"/>
    <property type="gene ID" value="ENSLCNG00005014944.1"/>
</dbReference>
<dbReference type="InterPro" id="IPR013783">
    <property type="entry name" value="Ig-like_fold"/>
</dbReference>
<name>A0A667H9T7_LYNCA</name>
<dbReference type="SMART" id="SM00409">
    <property type="entry name" value="IG"/>
    <property type="match status" value="1"/>
</dbReference>
<reference evidence="3" key="2">
    <citation type="submission" date="2025-09" db="UniProtKB">
        <authorList>
            <consortium name="Ensembl"/>
        </authorList>
    </citation>
    <scope>IDENTIFICATION</scope>
</reference>
<reference evidence="3" key="1">
    <citation type="submission" date="2025-08" db="UniProtKB">
        <authorList>
            <consortium name="Ensembl"/>
        </authorList>
    </citation>
    <scope>IDENTIFICATION</scope>
</reference>
<dbReference type="PANTHER" id="PTHR23267">
    <property type="entry name" value="IMMUNOGLOBULIN LIGHT CHAIN"/>
    <property type="match status" value="1"/>
</dbReference>
<dbReference type="InterPro" id="IPR036179">
    <property type="entry name" value="Ig-like_dom_sf"/>
</dbReference>
<evidence type="ECO:0000313" key="4">
    <source>
        <dbReference type="Proteomes" id="UP000472241"/>
    </source>
</evidence>
<dbReference type="AlphaFoldDB" id="A0A667H9T7"/>
<evidence type="ECO:0000259" key="2">
    <source>
        <dbReference type="PROSITE" id="PS50835"/>
    </source>
</evidence>
<dbReference type="SUPFAM" id="SSF48726">
    <property type="entry name" value="Immunoglobulin"/>
    <property type="match status" value="1"/>
</dbReference>
<dbReference type="InterPro" id="IPR003599">
    <property type="entry name" value="Ig_sub"/>
</dbReference>
<protein>
    <recommendedName>
        <fullName evidence="2">Ig-like domain-containing protein</fullName>
    </recommendedName>
</protein>
<feature type="domain" description="Ig-like" evidence="2">
    <location>
        <begin position="21"/>
        <end position="121"/>
    </location>
</feature>
<dbReference type="PROSITE" id="PS50835">
    <property type="entry name" value="IG_LIKE"/>
    <property type="match status" value="1"/>
</dbReference>